<dbReference type="EC" id="4.1.1.111" evidence="5"/>
<reference evidence="11 12" key="1">
    <citation type="submission" date="2023-08" db="EMBL/GenBank/DDBJ databases">
        <title>Transcriptome Analysis of Halomonas alkalicola CICC 11012s to Identify the Genes Involved in Alkaline Tolerances.</title>
        <authorList>
            <person name="Zhai L."/>
        </authorList>
    </citation>
    <scope>NUCLEOTIDE SEQUENCE [LARGE SCALE GENOMIC DNA]</scope>
    <source>
        <strain evidence="11 12">CICC 11012s</strain>
    </source>
</reference>
<feature type="domain" description="Siroheme decarboxylase AsnC-like ligand binding" evidence="9">
    <location>
        <begin position="101"/>
        <end position="173"/>
    </location>
</feature>
<dbReference type="RefSeq" id="WP_305498590.1">
    <property type="nucleotide sequence ID" value="NZ_CP131913.1"/>
</dbReference>
<evidence type="ECO:0000256" key="7">
    <source>
        <dbReference type="ARBA" id="ARBA00048470"/>
    </source>
</evidence>
<dbReference type="Proteomes" id="UP001235344">
    <property type="component" value="Chromosome"/>
</dbReference>
<evidence type="ECO:0000256" key="6">
    <source>
        <dbReference type="ARBA" id="ARBA00045291"/>
    </source>
</evidence>
<dbReference type="InterPro" id="IPR053953">
    <property type="entry name" value="NirdL-like_HTH"/>
</dbReference>
<name>A0ABY9H1G0_9GAMM</name>
<dbReference type="Pfam" id="PF22451">
    <property type="entry name" value="NirdL-like_HTH"/>
    <property type="match status" value="1"/>
</dbReference>
<evidence type="ECO:0000256" key="4">
    <source>
        <dbReference type="ARBA" id="ARBA00023465"/>
    </source>
</evidence>
<keyword evidence="1" id="KW-0456">Lyase</keyword>
<gene>
    <name evidence="11" type="ORF">B6N23_10495</name>
</gene>
<comment type="catalytic activity">
    <reaction evidence="7">
        <text>siroheme + 2 H(+) = 12,18-didecarboxysiroheme + 2 CO2</text>
        <dbReference type="Rhea" id="RHEA:19093"/>
        <dbReference type="ChEBI" id="CHEBI:15378"/>
        <dbReference type="ChEBI" id="CHEBI:16526"/>
        <dbReference type="ChEBI" id="CHEBI:60052"/>
        <dbReference type="ChEBI" id="CHEBI:140497"/>
        <dbReference type="EC" id="4.1.1.111"/>
    </reaction>
</comment>
<comment type="pathway">
    <text evidence="2">Porphyrin-containing compound metabolism.</text>
</comment>
<organism evidence="11 12">
    <name type="scientific">Halomonas alkalicola</name>
    <dbReference type="NCBI Taxonomy" id="1930622"/>
    <lineage>
        <taxon>Bacteria</taxon>
        <taxon>Pseudomonadati</taxon>
        <taxon>Pseudomonadota</taxon>
        <taxon>Gammaproteobacteria</taxon>
        <taxon>Oceanospirillales</taxon>
        <taxon>Halomonadaceae</taxon>
        <taxon>Halomonas</taxon>
    </lineage>
</organism>
<comment type="subunit">
    <text evidence="4">Probably forms a complex composed of NirD, NirL, NirG and NirH. All proteins are required for the total conversion of siroheme to didecarboxysiroheme.</text>
</comment>
<evidence type="ECO:0000256" key="8">
    <source>
        <dbReference type="SAM" id="MobiDB-lite"/>
    </source>
</evidence>
<proteinExistence type="inferred from homology"/>
<feature type="region of interest" description="Disordered" evidence="8">
    <location>
        <begin position="1"/>
        <end position="28"/>
    </location>
</feature>
<evidence type="ECO:0000259" key="9">
    <source>
        <dbReference type="Pfam" id="PF17805"/>
    </source>
</evidence>
<sequence>MTAMPATATHQPAAAARQPAAAARQPAAAGPAAELDAADRRLINRLQDGLPLVAAPYAAVAAELDLSEGELLYRLERLLEAGVLSRFGPMYHAERLGGGLTLAALAVPEPDFEAVVEAVNAFPEVAHNYRREHALNMWFVLATETPERIQEVIDEIEAATGLPVFNMPKQEEFHVRLHLPV</sequence>
<dbReference type="EMBL" id="CP131913">
    <property type="protein sequence ID" value="WLI72229.1"/>
    <property type="molecule type" value="Genomic_DNA"/>
</dbReference>
<protein>
    <recommendedName>
        <fullName evidence="5">siroheme decarboxylase</fullName>
        <ecNumber evidence="5">4.1.1.111</ecNumber>
    </recommendedName>
</protein>
<evidence type="ECO:0000256" key="2">
    <source>
        <dbReference type="ARBA" id="ARBA00023444"/>
    </source>
</evidence>
<dbReference type="InterPro" id="IPR040523">
    <property type="entry name" value="AsnC_trans_reg2"/>
</dbReference>
<evidence type="ECO:0000256" key="5">
    <source>
        <dbReference type="ARBA" id="ARBA00023471"/>
    </source>
</evidence>
<dbReference type="PANTHER" id="PTHR43413:SF1">
    <property type="entry name" value="SIROHEME DECARBOXYLASE NIRL SUBUNIT"/>
    <property type="match status" value="1"/>
</dbReference>
<comment type="function">
    <text evidence="6">Involved in heme d1 biosynthesis. Catalyzes the decarboxylation of siroheme into didecarboxysiroheme.</text>
</comment>
<feature type="domain" description="Siroheme decarboxylase NirL-like HTH" evidence="10">
    <location>
        <begin position="39"/>
        <end position="84"/>
    </location>
</feature>
<dbReference type="InterPro" id="IPR036388">
    <property type="entry name" value="WH-like_DNA-bd_sf"/>
</dbReference>
<evidence type="ECO:0000256" key="1">
    <source>
        <dbReference type="ARBA" id="ARBA00023239"/>
    </source>
</evidence>
<dbReference type="Gene3D" id="1.10.10.10">
    <property type="entry name" value="Winged helix-like DNA-binding domain superfamily/Winged helix DNA-binding domain"/>
    <property type="match status" value="1"/>
</dbReference>
<evidence type="ECO:0000313" key="12">
    <source>
        <dbReference type="Proteomes" id="UP001235344"/>
    </source>
</evidence>
<dbReference type="Gene3D" id="3.30.70.3460">
    <property type="match status" value="1"/>
</dbReference>
<evidence type="ECO:0000313" key="11">
    <source>
        <dbReference type="EMBL" id="WLI72229.1"/>
    </source>
</evidence>
<dbReference type="Pfam" id="PF17805">
    <property type="entry name" value="AsnC_trans_reg2"/>
    <property type="match status" value="1"/>
</dbReference>
<comment type="similarity">
    <text evidence="3">Belongs to the Ahb/Nir family.</text>
</comment>
<dbReference type="SMART" id="SM00344">
    <property type="entry name" value="HTH_ASNC"/>
    <property type="match status" value="1"/>
</dbReference>
<accession>A0ABY9H1G0</accession>
<dbReference type="InterPro" id="IPR050684">
    <property type="entry name" value="HTH-Siroheme_Decarb"/>
</dbReference>
<dbReference type="InterPro" id="IPR019888">
    <property type="entry name" value="Tscrpt_reg_AsnC-like"/>
</dbReference>
<dbReference type="PANTHER" id="PTHR43413">
    <property type="entry name" value="TRANSCRIPTIONAL REGULATOR, ASNC FAMILY"/>
    <property type="match status" value="1"/>
</dbReference>
<keyword evidence="12" id="KW-1185">Reference proteome</keyword>
<evidence type="ECO:0000256" key="3">
    <source>
        <dbReference type="ARBA" id="ARBA00023457"/>
    </source>
</evidence>
<evidence type="ECO:0000259" key="10">
    <source>
        <dbReference type="Pfam" id="PF22451"/>
    </source>
</evidence>